<dbReference type="Gene3D" id="2.40.160.210">
    <property type="entry name" value="Acyl-CoA thioesterase, double hotdog domain"/>
    <property type="match status" value="1"/>
</dbReference>
<dbReference type="GeneID" id="74301641"/>
<gene>
    <name evidence="3" type="ORF">MPHL21000_23515</name>
</gene>
<sequence length="267" mass="29082">MTVHPLDDAVRLTPGADGALVGRTTAPYANMVGPFGGTTAAALLHAVELHDDRAGDPVALTVNFAAPIAEGEFRIDTALMRANRTNQHWTMTLTQPNGVMTTATAVFGIRRETWSEVEAVMPDAPAPETLERFPTLEGIPFMRNYDLRYVAGPPPVDGVGQPSSTTTLWARDYPARPLDFAALTALSDIFYPRIYRRLGRPVPAGTISMTTYFHVDAAGLAAVGDDFVLATARGQQYARGYLDQTGQVWSRDGRLLVTTHQIVYYKD</sequence>
<organism evidence="3 4">
    <name type="scientific">Mycolicibacterium phlei DSM 43239 = CCUG 21000</name>
    <dbReference type="NCBI Taxonomy" id="1226750"/>
    <lineage>
        <taxon>Bacteria</taxon>
        <taxon>Bacillati</taxon>
        <taxon>Actinomycetota</taxon>
        <taxon>Actinomycetes</taxon>
        <taxon>Mycobacteriales</taxon>
        <taxon>Mycobacteriaceae</taxon>
        <taxon>Mycolicibacterium</taxon>
    </lineage>
</organism>
<dbReference type="SUPFAM" id="SSF54637">
    <property type="entry name" value="Thioesterase/thiol ester dehydrase-isomerase"/>
    <property type="match status" value="2"/>
</dbReference>
<dbReference type="AlphaFoldDB" id="A0A5N5UQ70"/>
<evidence type="ECO:0000259" key="1">
    <source>
        <dbReference type="Pfam" id="PF13622"/>
    </source>
</evidence>
<dbReference type="Proteomes" id="UP000325690">
    <property type="component" value="Unassembled WGS sequence"/>
</dbReference>
<keyword evidence="4" id="KW-1185">Reference proteome</keyword>
<reference evidence="3 4" key="1">
    <citation type="submission" date="2012-10" db="EMBL/GenBank/DDBJ databases">
        <title>The draft sequence of the Mycobacterium pheli genome.</title>
        <authorList>
            <person name="Pettersson B.M.F."/>
            <person name="Das S."/>
            <person name="Dasgupta S."/>
            <person name="Bhattacharya A."/>
            <person name="Kirsebom L.A."/>
        </authorList>
    </citation>
    <scope>NUCLEOTIDE SEQUENCE [LARGE SCALE GENOMIC DNA]</scope>
    <source>
        <strain evidence="3 4">CCUG 21000</strain>
    </source>
</reference>
<dbReference type="InterPro" id="IPR049450">
    <property type="entry name" value="ACOT8-like_C"/>
</dbReference>
<evidence type="ECO:0000313" key="3">
    <source>
        <dbReference type="EMBL" id="KAB7751742.1"/>
    </source>
</evidence>
<comment type="caution">
    <text evidence="3">The sequence shown here is derived from an EMBL/GenBank/DDBJ whole genome shotgun (WGS) entry which is preliminary data.</text>
</comment>
<dbReference type="Pfam" id="PF20789">
    <property type="entry name" value="4HBT_3C"/>
    <property type="match status" value="1"/>
</dbReference>
<dbReference type="InterPro" id="IPR049449">
    <property type="entry name" value="TesB_ACOT8-like_N"/>
</dbReference>
<evidence type="ECO:0000313" key="4">
    <source>
        <dbReference type="Proteomes" id="UP000325690"/>
    </source>
</evidence>
<dbReference type="RefSeq" id="WP_061481974.1">
    <property type="nucleotide sequence ID" value="NZ_ANBO01000045.1"/>
</dbReference>
<dbReference type="InterPro" id="IPR042171">
    <property type="entry name" value="Acyl-CoA_hotdog"/>
</dbReference>
<protein>
    <submittedName>
        <fullName evidence="3">Acyl-CoA thioesterase</fullName>
    </submittedName>
</protein>
<proteinExistence type="predicted"/>
<dbReference type="Pfam" id="PF13622">
    <property type="entry name" value="4HBT_3"/>
    <property type="match status" value="1"/>
</dbReference>
<dbReference type="InterPro" id="IPR029069">
    <property type="entry name" value="HotDog_dom_sf"/>
</dbReference>
<feature type="domain" description="Acyl-CoA thioesterase-like C-terminal" evidence="2">
    <location>
        <begin position="127"/>
        <end position="264"/>
    </location>
</feature>
<name>A0A5N5UQ70_MYCPH</name>
<feature type="domain" description="Acyl-CoA thioesterase-like N-terminal HotDog" evidence="1">
    <location>
        <begin position="28"/>
        <end position="108"/>
    </location>
</feature>
<dbReference type="EMBL" id="ANBP01000054">
    <property type="protein sequence ID" value="KAB7751742.1"/>
    <property type="molecule type" value="Genomic_DNA"/>
</dbReference>
<accession>A0A5N5UQ70</accession>
<evidence type="ECO:0000259" key="2">
    <source>
        <dbReference type="Pfam" id="PF20789"/>
    </source>
</evidence>